<dbReference type="FunFam" id="2.40.50.140:FF:000015">
    <property type="entry name" value="Eukaryotic translation initiation factor 2 subunit alpha"/>
    <property type="match status" value="1"/>
</dbReference>
<evidence type="ECO:0000256" key="2">
    <source>
        <dbReference type="ARBA" id="ARBA00022540"/>
    </source>
</evidence>
<evidence type="ECO:0000313" key="6">
    <source>
        <dbReference type="EMBL" id="SVA63286.1"/>
    </source>
</evidence>
<dbReference type="InterPro" id="IPR024054">
    <property type="entry name" value="TIF2_asu_middle_sf"/>
</dbReference>
<dbReference type="PANTHER" id="PTHR10602">
    <property type="entry name" value="EUKARYOTIC TRANSLATION INITIATION FACTOR 2 SUBUNIT 1"/>
    <property type="match status" value="1"/>
</dbReference>
<dbReference type="PROSITE" id="PS50126">
    <property type="entry name" value="S1"/>
    <property type="match status" value="1"/>
</dbReference>
<organism evidence="6">
    <name type="scientific">marine metagenome</name>
    <dbReference type="NCBI Taxonomy" id="408172"/>
    <lineage>
        <taxon>unclassified sequences</taxon>
        <taxon>metagenomes</taxon>
        <taxon>ecological metagenomes</taxon>
    </lineage>
</organism>
<dbReference type="InterPro" id="IPR024055">
    <property type="entry name" value="TIF2_asu_C"/>
</dbReference>
<dbReference type="InterPro" id="IPR044126">
    <property type="entry name" value="S1_IF2_alpha"/>
</dbReference>
<dbReference type="FunFam" id="3.30.70.1130:FF:000002">
    <property type="entry name" value="Translation initiation factor 2 subunit alpha"/>
    <property type="match status" value="1"/>
</dbReference>
<dbReference type="InterPro" id="IPR011488">
    <property type="entry name" value="TIF_2_asu"/>
</dbReference>
<dbReference type="SUPFAM" id="SSF116742">
    <property type="entry name" value="eIF2alpha middle domain-like"/>
    <property type="match status" value="1"/>
</dbReference>
<dbReference type="GO" id="GO:0043022">
    <property type="term" value="F:ribosome binding"/>
    <property type="evidence" value="ECO:0007669"/>
    <property type="project" value="TreeGrafter"/>
</dbReference>
<comment type="similarity">
    <text evidence="1">Belongs to the eIF-2-alpha family.</text>
</comment>
<dbReference type="PANTHER" id="PTHR10602:SF0">
    <property type="entry name" value="EUKARYOTIC TRANSLATION INITIATION FACTOR 2 SUBUNIT 1"/>
    <property type="match status" value="1"/>
</dbReference>
<keyword evidence="2" id="KW-0396">Initiation factor</keyword>
<dbReference type="Gene3D" id="2.40.50.140">
    <property type="entry name" value="Nucleic acid-binding proteins"/>
    <property type="match status" value="1"/>
</dbReference>
<dbReference type="GO" id="GO:0003743">
    <property type="term" value="F:translation initiation factor activity"/>
    <property type="evidence" value="ECO:0007669"/>
    <property type="project" value="UniProtKB-KW"/>
</dbReference>
<feature type="domain" description="S1 motif" evidence="5">
    <location>
        <begin position="12"/>
        <end position="83"/>
    </location>
</feature>
<accession>A0A381XEX0</accession>
<evidence type="ECO:0000256" key="1">
    <source>
        <dbReference type="ARBA" id="ARBA00007223"/>
    </source>
</evidence>
<evidence type="ECO:0000259" key="5">
    <source>
        <dbReference type="PROSITE" id="PS50126"/>
    </source>
</evidence>
<evidence type="ECO:0000256" key="3">
    <source>
        <dbReference type="ARBA" id="ARBA00022884"/>
    </source>
</evidence>
<dbReference type="Gene3D" id="3.30.70.1130">
    <property type="entry name" value="EIF_2_alpha"/>
    <property type="match status" value="1"/>
</dbReference>
<dbReference type="Pfam" id="PF00575">
    <property type="entry name" value="S1"/>
    <property type="match status" value="1"/>
</dbReference>
<name>A0A381XEX0_9ZZZZ</name>
<keyword evidence="4" id="KW-0648">Protein biosynthesis</keyword>
<dbReference type="CDD" id="cd04452">
    <property type="entry name" value="S1_IF2_alpha"/>
    <property type="match status" value="1"/>
</dbReference>
<sequence length="267" mass="30020">MSTELHELPEVGEIVIATVTKIGDHGAYVSLDEYNNIQGFLHISEIAQGWVRSVGKFVREGEKKVLLVKKVREGREEIDLSLKQISRDQKKKKLLDVKRYEKGKGIIKSVQEKTKLSDADIEKLEDKIFSKYDSIYDAVVDIARRGIDVLNDLKLPKKILDVIVEEGSKIKLPSAEILGVLEITDTSSNGIENIKKKLQDLEKKGQNGEVVVSYIGAPKYRLSVTAPDFKSAEKILKPILEDTQKNIEKNKGTFKFTRQVSRKTGGI</sequence>
<dbReference type="InterPro" id="IPR012340">
    <property type="entry name" value="NA-bd_OB-fold"/>
</dbReference>
<keyword evidence="3" id="KW-0694">RNA-binding</keyword>
<gene>
    <name evidence="6" type="ORF">METZ01_LOCUS116140</name>
</gene>
<evidence type="ECO:0000256" key="4">
    <source>
        <dbReference type="ARBA" id="ARBA00022917"/>
    </source>
</evidence>
<dbReference type="InterPro" id="IPR003029">
    <property type="entry name" value="S1_domain"/>
</dbReference>
<dbReference type="GO" id="GO:0003723">
    <property type="term" value="F:RNA binding"/>
    <property type="evidence" value="ECO:0007669"/>
    <property type="project" value="UniProtKB-KW"/>
</dbReference>
<dbReference type="Gene3D" id="1.10.150.190">
    <property type="entry name" value="Translation initiation factor 2, subunit 1, domain 2"/>
    <property type="match status" value="1"/>
</dbReference>
<dbReference type="SMART" id="SM00316">
    <property type="entry name" value="S1"/>
    <property type="match status" value="1"/>
</dbReference>
<dbReference type="SUPFAM" id="SSF50249">
    <property type="entry name" value="Nucleic acid-binding proteins"/>
    <property type="match status" value="1"/>
</dbReference>
<proteinExistence type="inferred from homology"/>
<protein>
    <recommendedName>
        <fullName evidence="5">S1 motif domain-containing protein</fullName>
    </recommendedName>
</protein>
<dbReference type="EMBL" id="UINC01014929">
    <property type="protein sequence ID" value="SVA63286.1"/>
    <property type="molecule type" value="Genomic_DNA"/>
</dbReference>
<dbReference type="Pfam" id="PF07541">
    <property type="entry name" value="EIF_2_alpha"/>
    <property type="match status" value="1"/>
</dbReference>
<dbReference type="SUPFAM" id="SSF110993">
    <property type="entry name" value="eIF-2-alpha, C-terminal domain"/>
    <property type="match status" value="1"/>
</dbReference>
<reference evidence="6" key="1">
    <citation type="submission" date="2018-05" db="EMBL/GenBank/DDBJ databases">
        <authorList>
            <person name="Lanie J.A."/>
            <person name="Ng W.-L."/>
            <person name="Kazmierczak K.M."/>
            <person name="Andrzejewski T.M."/>
            <person name="Davidsen T.M."/>
            <person name="Wayne K.J."/>
            <person name="Tettelin H."/>
            <person name="Glass J.I."/>
            <person name="Rusch D."/>
            <person name="Podicherti R."/>
            <person name="Tsui H.-C.T."/>
            <person name="Winkler M.E."/>
        </authorList>
    </citation>
    <scope>NUCLEOTIDE SEQUENCE</scope>
</reference>
<dbReference type="AlphaFoldDB" id="A0A381XEX0"/>